<dbReference type="HOGENOM" id="CLU_005934_0_0_1"/>
<dbReference type="PANTHER" id="PTHR31069:SF12">
    <property type="entry name" value="TRANSCRIPTION FACTOR DOMAIN-CONTAINING PROTEIN"/>
    <property type="match status" value="1"/>
</dbReference>
<keyword evidence="3" id="KW-0238">DNA-binding</keyword>
<dbReference type="Gene3D" id="4.10.240.10">
    <property type="entry name" value="Zn(2)-C6 fungal-type DNA-binding domain"/>
    <property type="match status" value="1"/>
</dbReference>
<dbReference type="EMBL" id="FO082052">
    <property type="protein sequence ID" value="CCE80750.1"/>
    <property type="molecule type" value="Genomic_DNA"/>
</dbReference>
<proteinExistence type="predicted"/>
<dbReference type="InterPro" id="IPR007219">
    <property type="entry name" value="XnlR_reg_dom"/>
</dbReference>
<gene>
    <name evidence="8" type="primary">Piso0_003078</name>
    <name evidence="7" type="ORF">GNLVRS01_PISO0G04406g</name>
    <name evidence="8" type="ORF">GNLVRS01_PISO0H04407g</name>
</gene>
<dbReference type="PROSITE" id="PS50048">
    <property type="entry name" value="ZN2_CY6_FUNGAL_2"/>
    <property type="match status" value="1"/>
</dbReference>
<dbReference type="Proteomes" id="UP000005222">
    <property type="component" value="Chromosome H"/>
</dbReference>
<dbReference type="SMART" id="SM00066">
    <property type="entry name" value="GAL4"/>
    <property type="match status" value="1"/>
</dbReference>
<dbReference type="GO" id="GO:0000978">
    <property type="term" value="F:RNA polymerase II cis-regulatory region sequence-specific DNA binding"/>
    <property type="evidence" value="ECO:0007669"/>
    <property type="project" value="TreeGrafter"/>
</dbReference>
<dbReference type="InParanoid" id="G8YH48"/>
<dbReference type="GO" id="GO:0005634">
    <property type="term" value="C:nucleus"/>
    <property type="evidence" value="ECO:0007669"/>
    <property type="project" value="TreeGrafter"/>
</dbReference>
<organism evidence="8 9">
    <name type="scientific">Pichia sorbitophila (strain ATCC MYA-4447 / BCRC 22081 / CBS 7064 / NBRC 10061 / NRRL Y-12695)</name>
    <name type="common">Hybrid yeast</name>
    <dbReference type="NCBI Taxonomy" id="559304"/>
    <lineage>
        <taxon>Eukaryota</taxon>
        <taxon>Fungi</taxon>
        <taxon>Dikarya</taxon>
        <taxon>Ascomycota</taxon>
        <taxon>Saccharomycotina</taxon>
        <taxon>Pichiomycetes</taxon>
        <taxon>Debaryomycetaceae</taxon>
        <taxon>Millerozyma</taxon>
    </lineage>
</organism>
<dbReference type="PROSITE" id="PS00463">
    <property type="entry name" value="ZN2_CY6_FUNGAL_1"/>
    <property type="match status" value="1"/>
</dbReference>
<dbReference type="AlphaFoldDB" id="G8YH48"/>
<keyword evidence="2" id="KW-0805">Transcription regulation</keyword>
<dbReference type="Pfam" id="PF00172">
    <property type="entry name" value="Zn_clus"/>
    <property type="match status" value="1"/>
</dbReference>
<dbReference type="PANTHER" id="PTHR31069">
    <property type="entry name" value="OLEATE-ACTIVATED TRANSCRIPTION FACTOR 1-RELATED"/>
    <property type="match status" value="1"/>
</dbReference>
<dbReference type="GO" id="GO:0045944">
    <property type="term" value="P:positive regulation of transcription by RNA polymerase II"/>
    <property type="evidence" value="ECO:0007669"/>
    <property type="project" value="TreeGrafter"/>
</dbReference>
<keyword evidence="4" id="KW-0804">Transcription</keyword>
<evidence type="ECO:0000256" key="4">
    <source>
        <dbReference type="ARBA" id="ARBA00023163"/>
    </source>
</evidence>
<evidence type="ECO:0000256" key="1">
    <source>
        <dbReference type="ARBA" id="ARBA00022723"/>
    </source>
</evidence>
<feature type="domain" description="Zn(2)-C6 fungal-type" evidence="6">
    <location>
        <begin position="15"/>
        <end position="46"/>
    </location>
</feature>
<dbReference type="EMBL" id="FO082053">
    <property type="protein sequence ID" value="CCE79985.1"/>
    <property type="molecule type" value="Genomic_DNA"/>
</dbReference>
<keyword evidence="1" id="KW-0479">Metal-binding</keyword>
<dbReference type="InterPro" id="IPR001138">
    <property type="entry name" value="Zn2Cys6_DnaBD"/>
</dbReference>
<reference evidence="8" key="1">
    <citation type="submission" date="2011-10" db="EMBL/GenBank/DDBJ databases">
        <authorList>
            <person name="Genoscope - CEA"/>
        </authorList>
    </citation>
    <scope>NUCLEOTIDE SEQUENCE</scope>
</reference>
<reference evidence="9" key="2">
    <citation type="journal article" date="2012" name="G3 (Bethesda)">
        <title>Pichia sorbitophila, an interspecies yeast hybrid reveals early steps of genome resolution following polyploidization.</title>
        <authorList>
            <person name="Leh Louis V."/>
            <person name="Despons L."/>
            <person name="Friedrich A."/>
            <person name="Martin T."/>
            <person name="Durrens P."/>
            <person name="Casaregola S."/>
            <person name="Neuveglise C."/>
            <person name="Fairhead C."/>
            <person name="Marck C."/>
            <person name="Cruz J.A."/>
            <person name="Straub M.L."/>
            <person name="Kugler V."/>
            <person name="Sacerdot C."/>
            <person name="Uzunov Z."/>
            <person name="Thierry A."/>
            <person name="Weiss S."/>
            <person name="Bleykasten C."/>
            <person name="De Montigny J."/>
            <person name="Jacques N."/>
            <person name="Jung P."/>
            <person name="Lemaire M."/>
            <person name="Mallet S."/>
            <person name="Morel G."/>
            <person name="Richard G.F."/>
            <person name="Sarkar A."/>
            <person name="Savel G."/>
            <person name="Schacherer J."/>
            <person name="Seret M.L."/>
            <person name="Talla E."/>
            <person name="Samson G."/>
            <person name="Jubin C."/>
            <person name="Poulain J."/>
            <person name="Vacherie B."/>
            <person name="Barbe V."/>
            <person name="Pelletier E."/>
            <person name="Sherman D.J."/>
            <person name="Westhof E."/>
            <person name="Weissenbach J."/>
            <person name="Baret P.V."/>
            <person name="Wincker P."/>
            <person name="Gaillardin C."/>
            <person name="Dujon B."/>
            <person name="Souciet J.L."/>
        </authorList>
    </citation>
    <scope>NUCLEOTIDE SEQUENCE [LARGE SCALE GENOMIC DNA]</scope>
    <source>
        <strain evidence="9">ATCC MYA-4447 / BCRC 22081 / CBS 7064 / NBRC 10061 / NRRL Y-12695</strain>
    </source>
</reference>
<accession>G8YH48</accession>
<evidence type="ECO:0000256" key="2">
    <source>
        <dbReference type="ARBA" id="ARBA00023015"/>
    </source>
</evidence>
<dbReference type="Proteomes" id="UP000005222">
    <property type="component" value="Chromosome G"/>
</dbReference>
<name>G8YH48_PICSO</name>
<protein>
    <submittedName>
        <fullName evidence="8">Piso0_003078 protein</fullName>
    </submittedName>
</protein>
<dbReference type="GO" id="GO:0006351">
    <property type="term" value="P:DNA-templated transcription"/>
    <property type="evidence" value="ECO:0007669"/>
    <property type="project" value="InterPro"/>
</dbReference>
<evidence type="ECO:0000313" key="9">
    <source>
        <dbReference type="Proteomes" id="UP000005222"/>
    </source>
</evidence>
<dbReference type="GO" id="GO:0008270">
    <property type="term" value="F:zinc ion binding"/>
    <property type="evidence" value="ECO:0007669"/>
    <property type="project" value="InterPro"/>
</dbReference>
<dbReference type="STRING" id="559304.G8YH48"/>
<evidence type="ECO:0000259" key="6">
    <source>
        <dbReference type="PROSITE" id="PS50048"/>
    </source>
</evidence>
<dbReference type="CDD" id="cd12148">
    <property type="entry name" value="fungal_TF_MHR"/>
    <property type="match status" value="1"/>
</dbReference>
<dbReference type="GO" id="GO:0000981">
    <property type="term" value="F:DNA-binding transcription factor activity, RNA polymerase II-specific"/>
    <property type="evidence" value="ECO:0007669"/>
    <property type="project" value="InterPro"/>
</dbReference>
<evidence type="ECO:0000313" key="7">
    <source>
        <dbReference type="EMBL" id="CCE79985.1"/>
    </source>
</evidence>
<sequence>MVDKQVKKRRRKVLVCKNCREKKRKCDRDYPCSACKEHDAADSCSYFEVAADEVVSHGESQVQLWSDVPKEAPARREVEDLRGKVDMLLQAIQEGTSVSDAELLARPDAATTQSSFRGALEEDDPLINFYCALESGDASEKGTSMISRPLSWIGLSKRDPGSKLFWLLKQLRAHYVADKTENNAGCGKLEVMNEIENKPDELFEQDYSLGIEGRYPMNLRQACGLASGITYSHSSNKSELSLIDEVKAELPRRGTILRLLLQFFTVLYPYFPLIDEVDFRVRISKILGSASSENEFIESIHIEDKSDWNYLSMLLTITRLAYLSLLKNNVRDNEAKLKHKAGSSPPWVVHLLKNPIDINVIEVAYKCMKQNDFLTSQSICILQNLLLFRMYKDSAPEEGDIITGDSYITDKIIISMALEHSLNIDPDYISIPNSDAKTHNLRRKIWYYSLLIDTTDAMLYGSQLLIQDSCYNTKLPTFDPKSKNVIDEDLEKSAIQGYAYYHSFIVSARKVLGYTFLNSKVRLSTFVSAVQKFDDESERTFKSIDSYLVEDHLQPRGTKLIAFRLKLYSKIFLMFMYYFLCLYHDRAKKKGMFQYLNKSVSILTELTRYDFIFFTKGESYFGSEFSFIIAPLFTFMNFSETLINLSLTIRMKSSLVVLSEYEDNINDKHAYESALTDFLAIMKSLSKKQLESSALLAFRYFNSWKVLKLFRYTLKIIETDILYLNNKKLTNECNLWLDETQIYILKVKYEETLNSINRSQQGQSLLGMCAPTYDYISMSTGEKVGDISTIMDDIWFSIITLKHHRNNPTGNQGKTDVLNKDSNFFEELGLETFYSLEDIMNTDTTFLLS</sequence>
<keyword evidence="9" id="KW-1185">Reference proteome</keyword>
<dbReference type="Pfam" id="PF04082">
    <property type="entry name" value="Fungal_trans"/>
    <property type="match status" value="1"/>
</dbReference>
<evidence type="ECO:0000256" key="5">
    <source>
        <dbReference type="ARBA" id="ARBA00023242"/>
    </source>
</evidence>
<evidence type="ECO:0000256" key="3">
    <source>
        <dbReference type="ARBA" id="ARBA00023125"/>
    </source>
</evidence>
<dbReference type="SUPFAM" id="SSF57701">
    <property type="entry name" value="Zn2/Cys6 DNA-binding domain"/>
    <property type="match status" value="1"/>
</dbReference>
<dbReference type="CDD" id="cd00067">
    <property type="entry name" value="GAL4"/>
    <property type="match status" value="1"/>
</dbReference>
<dbReference type="InterPro" id="IPR036864">
    <property type="entry name" value="Zn2-C6_fun-type_DNA-bd_sf"/>
</dbReference>
<dbReference type="OrthoDB" id="4159781at2759"/>
<evidence type="ECO:0000313" key="8">
    <source>
        <dbReference type="EMBL" id="CCE80750.1"/>
    </source>
</evidence>
<dbReference type="InterPro" id="IPR050675">
    <property type="entry name" value="OAF3"/>
</dbReference>
<keyword evidence="5" id="KW-0539">Nucleus</keyword>